<evidence type="ECO:0000313" key="1">
    <source>
        <dbReference type="EMBL" id="NOU85059.1"/>
    </source>
</evidence>
<protein>
    <submittedName>
        <fullName evidence="1">Uncharacterized protein</fullName>
    </submittedName>
</protein>
<organism evidence="1 2">
    <name type="scientific">Paenibacillus germinis</name>
    <dbReference type="NCBI Taxonomy" id="2654979"/>
    <lineage>
        <taxon>Bacteria</taxon>
        <taxon>Bacillati</taxon>
        <taxon>Bacillota</taxon>
        <taxon>Bacilli</taxon>
        <taxon>Bacillales</taxon>
        <taxon>Paenibacillaceae</taxon>
        <taxon>Paenibacillus</taxon>
    </lineage>
</organism>
<accession>A0ABX1YY11</accession>
<evidence type="ECO:0000313" key="2">
    <source>
        <dbReference type="Proteomes" id="UP000658690"/>
    </source>
</evidence>
<comment type="caution">
    <text evidence="1">The sequence shown here is derived from an EMBL/GenBank/DDBJ whole genome shotgun (WGS) entry which is preliminary data.</text>
</comment>
<name>A0ABX1YY11_9BACL</name>
<dbReference type="RefSeq" id="WP_171688389.1">
    <property type="nucleotide sequence ID" value="NZ_WHOC01000019.1"/>
</dbReference>
<gene>
    <name evidence="1" type="ORF">GC102_04585</name>
</gene>
<reference evidence="1 2" key="1">
    <citation type="submission" date="2019-10" db="EMBL/GenBank/DDBJ databases">
        <title>Description of Paenibacillus choica sp. nov.</title>
        <authorList>
            <person name="Carlier A."/>
            <person name="Qi S."/>
        </authorList>
    </citation>
    <scope>NUCLEOTIDE SEQUENCE [LARGE SCALE GENOMIC DNA]</scope>
    <source>
        <strain evidence="1 2">LMG 31460</strain>
    </source>
</reference>
<proteinExistence type="predicted"/>
<dbReference type="EMBL" id="WHOC01000019">
    <property type="protein sequence ID" value="NOU85059.1"/>
    <property type="molecule type" value="Genomic_DNA"/>
</dbReference>
<keyword evidence="2" id="KW-1185">Reference proteome</keyword>
<sequence length="75" mass="8763">MSIFTDGRMTDKVKCRQKERDKPGWGVGIVREIDINHVMSQLGIQPTQWQELRDQQEQQDEVERTCIIDTSIETS</sequence>
<dbReference type="Proteomes" id="UP000658690">
    <property type="component" value="Unassembled WGS sequence"/>
</dbReference>